<dbReference type="EMBL" id="JAFBFH010000030">
    <property type="protein sequence ID" value="MBM7716614.1"/>
    <property type="molecule type" value="Genomic_DNA"/>
</dbReference>
<evidence type="ECO:0000313" key="1">
    <source>
        <dbReference type="EMBL" id="MBM7716614.1"/>
    </source>
</evidence>
<proteinExistence type="predicted"/>
<evidence type="ECO:0000313" key="2">
    <source>
        <dbReference type="Proteomes" id="UP000823485"/>
    </source>
</evidence>
<accession>A0ABS2RBP4</accession>
<dbReference type="Proteomes" id="UP000823485">
    <property type="component" value="Unassembled WGS sequence"/>
</dbReference>
<organism evidence="1 2">
    <name type="scientific">Siminovitchia thermophila</name>
    <dbReference type="NCBI Taxonomy" id="1245522"/>
    <lineage>
        <taxon>Bacteria</taxon>
        <taxon>Bacillati</taxon>
        <taxon>Bacillota</taxon>
        <taxon>Bacilli</taxon>
        <taxon>Bacillales</taxon>
        <taxon>Bacillaceae</taxon>
        <taxon>Siminovitchia</taxon>
    </lineage>
</organism>
<gene>
    <name evidence="1" type="ORF">JOC94_003635</name>
</gene>
<protein>
    <submittedName>
        <fullName evidence="1">Polyhydroxyalkanoate synthesis regulator phasin</fullName>
    </submittedName>
</protein>
<sequence length="75" mass="8716">MSKGKIAGEEAENLYDDILKTINHLSEKEAKSFLKLIYAKLDIVKYGNGKYSSKECVNELFEKFEDLNELRKKKK</sequence>
<name>A0ABS2RBP4_9BACI</name>
<keyword evidence="2" id="KW-1185">Reference proteome</keyword>
<comment type="caution">
    <text evidence="1">The sequence shown here is derived from an EMBL/GenBank/DDBJ whole genome shotgun (WGS) entry which is preliminary data.</text>
</comment>
<dbReference type="RefSeq" id="WP_077110327.1">
    <property type="nucleotide sequence ID" value="NZ_JAFBFH010000030.1"/>
</dbReference>
<reference evidence="1 2" key="1">
    <citation type="submission" date="2021-01" db="EMBL/GenBank/DDBJ databases">
        <title>Genomic Encyclopedia of Type Strains, Phase IV (KMG-IV): sequencing the most valuable type-strain genomes for metagenomic binning, comparative biology and taxonomic classification.</title>
        <authorList>
            <person name="Goeker M."/>
        </authorList>
    </citation>
    <scope>NUCLEOTIDE SEQUENCE [LARGE SCALE GENOMIC DNA]</scope>
    <source>
        <strain evidence="1 2">DSM 105453</strain>
    </source>
</reference>